<keyword evidence="3 5" id="KW-1133">Transmembrane helix</keyword>
<evidence type="ECO:0000313" key="7">
    <source>
        <dbReference type="EMBL" id="MCL6682992.1"/>
    </source>
</evidence>
<dbReference type="Pfam" id="PF06258">
    <property type="entry name" value="Mito_fiss_Elm1"/>
    <property type="match status" value="1"/>
</dbReference>
<comment type="subcellular location">
    <subcellularLocation>
        <location evidence="1">Endomembrane system</location>
        <topology evidence="1">Multi-pass membrane protein</topology>
    </subcellularLocation>
</comment>
<dbReference type="EMBL" id="JAMGBD010000001">
    <property type="protein sequence ID" value="MCL6682992.1"/>
    <property type="molecule type" value="Genomic_DNA"/>
</dbReference>
<keyword evidence="8" id="KW-1185">Reference proteome</keyword>
<gene>
    <name evidence="7" type="ORF">LZ536_03615</name>
</gene>
<protein>
    <submittedName>
        <fullName evidence="7">Mitochondrial fission ELM1 family protein</fullName>
    </submittedName>
</protein>
<organism evidence="7 8">
    <name type="scientific">Sphingomonas alba</name>
    <dbReference type="NCBI Taxonomy" id="2908208"/>
    <lineage>
        <taxon>Bacteria</taxon>
        <taxon>Pseudomonadati</taxon>
        <taxon>Pseudomonadota</taxon>
        <taxon>Alphaproteobacteria</taxon>
        <taxon>Sphingomonadales</taxon>
        <taxon>Sphingomonadaceae</taxon>
        <taxon>Sphingomonas</taxon>
    </lineage>
</organism>
<feature type="transmembrane region" description="Helical" evidence="5">
    <location>
        <begin position="454"/>
        <end position="475"/>
    </location>
</feature>
<feature type="transmembrane region" description="Helical" evidence="5">
    <location>
        <begin position="309"/>
        <end position="327"/>
    </location>
</feature>
<name>A0ABT0RK26_9SPHN</name>
<dbReference type="RefSeq" id="WP_249846926.1">
    <property type="nucleotide sequence ID" value="NZ_JAMGBD010000001.1"/>
</dbReference>
<comment type="caution">
    <text evidence="7">The sequence shown here is derived from an EMBL/GenBank/DDBJ whole genome shotgun (WGS) entry which is preliminary data.</text>
</comment>
<reference evidence="7" key="1">
    <citation type="submission" date="2022-05" db="EMBL/GenBank/DDBJ databases">
        <authorList>
            <person name="Jo J.-H."/>
            <person name="Im W.-T."/>
        </authorList>
    </citation>
    <scope>NUCLEOTIDE SEQUENCE</scope>
    <source>
        <strain evidence="7">SE158</strain>
    </source>
</reference>
<evidence type="ECO:0000256" key="5">
    <source>
        <dbReference type="SAM" id="Phobius"/>
    </source>
</evidence>
<feature type="transmembrane region" description="Helical" evidence="5">
    <location>
        <begin position="411"/>
        <end position="433"/>
    </location>
</feature>
<dbReference type="InterPro" id="IPR009367">
    <property type="entry name" value="Elm1-like"/>
</dbReference>
<evidence type="ECO:0000256" key="2">
    <source>
        <dbReference type="ARBA" id="ARBA00022692"/>
    </source>
</evidence>
<evidence type="ECO:0000256" key="3">
    <source>
        <dbReference type="ARBA" id="ARBA00022989"/>
    </source>
</evidence>
<proteinExistence type="predicted"/>
<keyword evidence="4 5" id="KW-0472">Membrane</keyword>
<feature type="transmembrane region" description="Helical" evidence="5">
    <location>
        <begin position="339"/>
        <end position="360"/>
    </location>
</feature>
<evidence type="ECO:0000256" key="4">
    <source>
        <dbReference type="ARBA" id="ARBA00023136"/>
    </source>
</evidence>
<dbReference type="Proteomes" id="UP001165363">
    <property type="component" value="Unassembled WGS sequence"/>
</dbReference>
<accession>A0ABT0RK26</accession>
<keyword evidence="2 5" id="KW-0812">Transmembrane</keyword>
<evidence type="ECO:0000259" key="6">
    <source>
        <dbReference type="Pfam" id="PF06803"/>
    </source>
</evidence>
<evidence type="ECO:0000313" key="8">
    <source>
        <dbReference type="Proteomes" id="UP001165363"/>
    </source>
</evidence>
<feature type="domain" description="DUF1232" evidence="6">
    <location>
        <begin position="387"/>
        <end position="422"/>
    </location>
</feature>
<sequence length="478" mass="50981">MDDTRNWVLLYSRTGDNNQALALAKSLGQPFETKELKYNWLRRFGLRLGPTFLTLDRDSRKQLAPPWPPLVIAVGRWSVPVARAIKARSKGRSRVVFLGNPRIDPAHFDLVFATRDYLEPRGPNVVVVPMPLAASTASDVVSADWAVHLPHPRTLLLIGASIKYWELAPARVAETVRSLAEKANAAGGSLLVSGSPRTPDELLLAAGNALRHARHGWIAPSRTSGLAAMFAAADEVVVTGDSMSMVTEAVLTGKPVGLVPLDLNNKGARKIGVVAASEGSGSKRRDMRRFWAELWDKGLAGTALRPKTAAVAASAAAAALIVTAYLATTPIAEAIEQPVSVVAPAFGAISAAVIGLWHGIQSLMDAAQRDAGALWLAAWEPQTPWYVKLIAGLTSASAISPIDLTPDVIPVIGYMDDLFLLAIGMFLTARLIPKPLMAELRERAVSVDFTMARRGAATIACIWLAAAAAALVRGLGLF</sequence>
<evidence type="ECO:0000256" key="1">
    <source>
        <dbReference type="ARBA" id="ARBA00004127"/>
    </source>
</evidence>
<dbReference type="InterPro" id="IPR010652">
    <property type="entry name" value="DUF1232"/>
</dbReference>
<dbReference type="Pfam" id="PF06803">
    <property type="entry name" value="DUF1232"/>
    <property type="match status" value="1"/>
</dbReference>